<dbReference type="AlphaFoldDB" id="A0AAD9G7I9"/>
<evidence type="ECO:0000256" key="5">
    <source>
        <dbReference type="ARBA" id="ARBA00023242"/>
    </source>
</evidence>
<reference evidence="7" key="1">
    <citation type="journal article" date="2014" name="Nucleic Acids Res.">
        <title>The evolutionary dynamics of variant antigen genes in Babesia reveal a history of genomic innovation underlying host-parasite interaction.</title>
        <authorList>
            <person name="Jackson A.P."/>
            <person name="Otto T.D."/>
            <person name="Darby A."/>
            <person name="Ramaprasad A."/>
            <person name="Xia D."/>
            <person name="Echaide I.E."/>
            <person name="Farber M."/>
            <person name="Gahlot S."/>
            <person name="Gamble J."/>
            <person name="Gupta D."/>
            <person name="Gupta Y."/>
            <person name="Jackson L."/>
            <person name="Malandrin L."/>
            <person name="Malas T.B."/>
            <person name="Moussa E."/>
            <person name="Nair M."/>
            <person name="Reid A.J."/>
            <person name="Sanders M."/>
            <person name="Sharma J."/>
            <person name="Tracey A."/>
            <person name="Quail M.A."/>
            <person name="Weir W."/>
            <person name="Wastling J.M."/>
            <person name="Hall N."/>
            <person name="Willadsen P."/>
            <person name="Lingelbach K."/>
            <person name="Shiels B."/>
            <person name="Tait A."/>
            <person name="Berriman M."/>
            <person name="Allred D.R."/>
            <person name="Pain A."/>
        </authorList>
    </citation>
    <scope>NUCLEOTIDE SEQUENCE</scope>
    <source>
        <strain evidence="7">1802A</strain>
    </source>
</reference>
<keyword evidence="5" id="KW-0539">Nucleus</keyword>
<name>A0AAD9G7I9_BABDI</name>
<keyword evidence="8" id="KW-1185">Reference proteome</keyword>
<evidence type="ECO:0000313" key="8">
    <source>
        <dbReference type="Proteomes" id="UP001195914"/>
    </source>
</evidence>
<organism evidence="7 8">
    <name type="scientific">Babesia divergens</name>
    <dbReference type="NCBI Taxonomy" id="32595"/>
    <lineage>
        <taxon>Eukaryota</taxon>
        <taxon>Sar</taxon>
        <taxon>Alveolata</taxon>
        <taxon>Apicomplexa</taxon>
        <taxon>Aconoidasida</taxon>
        <taxon>Piroplasmida</taxon>
        <taxon>Babesiidae</taxon>
        <taxon>Babesia</taxon>
    </lineage>
</organism>
<dbReference type="Gene3D" id="1.20.5.2050">
    <property type="match status" value="1"/>
</dbReference>
<dbReference type="GO" id="GO:0005634">
    <property type="term" value="C:nucleus"/>
    <property type="evidence" value="ECO:0007669"/>
    <property type="project" value="UniProtKB-SubCell"/>
</dbReference>
<dbReference type="GO" id="GO:0003700">
    <property type="term" value="F:DNA-binding transcription factor activity"/>
    <property type="evidence" value="ECO:0007669"/>
    <property type="project" value="InterPro"/>
</dbReference>
<keyword evidence="4" id="KW-0804">Transcription</keyword>
<reference evidence="7" key="2">
    <citation type="submission" date="2021-05" db="EMBL/GenBank/DDBJ databases">
        <authorList>
            <person name="Pain A."/>
        </authorList>
    </citation>
    <scope>NUCLEOTIDE SEQUENCE</scope>
    <source>
        <strain evidence="7">1802A</strain>
    </source>
</reference>
<keyword evidence="3" id="KW-0238">DNA-binding</keyword>
<protein>
    <recommendedName>
        <fullName evidence="6">AP2/ERF domain-containing protein</fullName>
    </recommendedName>
</protein>
<dbReference type="EMBL" id="JAHBMH010000073">
    <property type="protein sequence ID" value="KAK1933252.1"/>
    <property type="molecule type" value="Genomic_DNA"/>
</dbReference>
<dbReference type="Pfam" id="PF00847">
    <property type="entry name" value="AP2"/>
    <property type="match status" value="1"/>
</dbReference>
<sequence>MGKTTSRRRRRAMHLGIPANAVVVPNVPEDDYYSQIPGVYYHFTKLEWRATCRDPFNNSKRSQRTFGVKKYGFYEAKLRAEVAAYEWDKHRQLVSFLQTVTTDADTKPTPVVPIAPPNSPYDSPYFSYGYDILLPGGVGYTLDVQSVLKAYYNNGTGFDFL</sequence>
<evidence type="ECO:0000256" key="4">
    <source>
        <dbReference type="ARBA" id="ARBA00023163"/>
    </source>
</evidence>
<gene>
    <name evidence="7" type="ORF">X943_002881</name>
</gene>
<dbReference type="GO" id="GO:0003677">
    <property type="term" value="F:DNA binding"/>
    <property type="evidence" value="ECO:0007669"/>
    <property type="project" value="UniProtKB-KW"/>
</dbReference>
<evidence type="ECO:0000256" key="2">
    <source>
        <dbReference type="ARBA" id="ARBA00023015"/>
    </source>
</evidence>
<dbReference type="Proteomes" id="UP001195914">
    <property type="component" value="Unassembled WGS sequence"/>
</dbReference>
<evidence type="ECO:0000313" key="7">
    <source>
        <dbReference type="EMBL" id="KAK1933252.1"/>
    </source>
</evidence>
<accession>A0AAD9G7I9</accession>
<comment type="caution">
    <text evidence="7">The sequence shown here is derived from an EMBL/GenBank/DDBJ whole genome shotgun (WGS) entry which is preliminary data.</text>
</comment>
<dbReference type="InterPro" id="IPR001471">
    <property type="entry name" value="AP2/ERF_dom"/>
</dbReference>
<keyword evidence="2" id="KW-0805">Transcription regulation</keyword>
<feature type="domain" description="AP2/ERF" evidence="6">
    <location>
        <begin position="35"/>
        <end position="88"/>
    </location>
</feature>
<evidence type="ECO:0000256" key="3">
    <source>
        <dbReference type="ARBA" id="ARBA00023125"/>
    </source>
</evidence>
<evidence type="ECO:0000256" key="1">
    <source>
        <dbReference type="ARBA" id="ARBA00004123"/>
    </source>
</evidence>
<comment type="subcellular location">
    <subcellularLocation>
        <location evidence="1">Nucleus</location>
    </subcellularLocation>
</comment>
<evidence type="ECO:0000259" key="6">
    <source>
        <dbReference type="Pfam" id="PF00847"/>
    </source>
</evidence>
<proteinExistence type="predicted"/>